<protein>
    <submittedName>
        <fullName evidence="1">Uncharacterized protein</fullName>
    </submittedName>
</protein>
<sequence>MGPFISLSEPRKTNLSKNNVLTKKLENSTYSHAKIAHTLFANLMS</sequence>
<organism evidence="1">
    <name type="scientific">Arundo donax</name>
    <name type="common">Giant reed</name>
    <name type="synonym">Donax arundinaceus</name>
    <dbReference type="NCBI Taxonomy" id="35708"/>
    <lineage>
        <taxon>Eukaryota</taxon>
        <taxon>Viridiplantae</taxon>
        <taxon>Streptophyta</taxon>
        <taxon>Embryophyta</taxon>
        <taxon>Tracheophyta</taxon>
        <taxon>Spermatophyta</taxon>
        <taxon>Magnoliopsida</taxon>
        <taxon>Liliopsida</taxon>
        <taxon>Poales</taxon>
        <taxon>Poaceae</taxon>
        <taxon>PACMAD clade</taxon>
        <taxon>Arundinoideae</taxon>
        <taxon>Arundineae</taxon>
        <taxon>Arundo</taxon>
    </lineage>
</organism>
<evidence type="ECO:0000313" key="1">
    <source>
        <dbReference type="EMBL" id="JAD70045.1"/>
    </source>
</evidence>
<proteinExistence type="predicted"/>
<accession>A0A0A9C9G3</accession>
<reference evidence="1" key="2">
    <citation type="journal article" date="2015" name="Data Brief">
        <title>Shoot transcriptome of the giant reed, Arundo donax.</title>
        <authorList>
            <person name="Barrero R.A."/>
            <person name="Guerrero F.D."/>
            <person name="Moolhuijzen P."/>
            <person name="Goolsby J.A."/>
            <person name="Tidwell J."/>
            <person name="Bellgard S.E."/>
            <person name="Bellgard M.I."/>
        </authorList>
    </citation>
    <scope>NUCLEOTIDE SEQUENCE</scope>
    <source>
        <tissue evidence="1">Shoot tissue taken approximately 20 cm above the soil surface</tissue>
    </source>
</reference>
<name>A0A0A9C9G3_ARUDO</name>
<dbReference type="AlphaFoldDB" id="A0A0A9C9G3"/>
<reference evidence="1" key="1">
    <citation type="submission" date="2014-09" db="EMBL/GenBank/DDBJ databases">
        <authorList>
            <person name="Magalhaes I.L.F."/>
            <person name="Oliveira U."/>
            <person name="Santos F.R."/>
            <person name="Vidigal T.H.D.A."/>
            <person name="Brescovit A.D."/>
            <person name="Santos A.J."/>
        </authorList>
    </citation>
    <scope>NUCLEOTIDE SEQUENCE</scope>
    <source>
        <tissue evidence="1">Shoot tissue taken approximately 20 cm above the soil surface</tissue>
    </source>
</reference>
<dbReference type="EMBL" id="GBRH01227850">
    <property type="protein sequence ID" value="JAD70045.1"/>
    <property type="molecule type" value="Transcribed_RNA"/>
</dbReference>